<gene>
    <name evidence="1" type="ORF">UFOVP245_185</name>
</gene>
<evidence type="ECO:0000313" key="1">
    <source>
        <dbReference type="EMBL" id="CAB5221553.1"/>
    </source>
</evidence>
<sequence length="232" mass="27050">MEECKASCIEHNVPFTTFLNFKFPVDLAEVNRTTGFRIDERLQHMDFAYKDTFIKEQLCLVGHLGIWRHAAEQGFKAFAVMEHDAIVKRNFMDIEVDDMKFTFLGYRVADRDDYECPDDPWVKHDVPKFEGTHGYAMTTNTARAALHMFEQLPHFPVGVSIDHYMGVYQKFGLPLEVVDPAPIIVPMEQKVSHTQPEGIAGRYNMMPHELFMKGLKNKEKYTYDPKENYLRF</sequence>
<proteinExistence type="predicted"/>
<organism evidence="1">
    <name type="scientific">uncultured Caudovirales phage</name>
    <dbReference type="NCBI Taxonomy" id="2100421"/>
    <lineage>
        <taxon>Viruses</taxon>
        <taxon>Duplodnaviria</taxon>
        <taxon>Heunggongvirae</taxon>
        <taxon>Uroviricota</taxon>
        <taxon>Caudoviricetes</taxon>
        <taxon>Peduoviridae</taxon>
        <taxon>Maltschvirus</taxon>
        <taxon>Maltschvirus maltsch</taxon>
    </lineage>
</organism>
<accession>A0A6J7X2P3</accession>
<dbReference type="EMBL" id="LR798287">
    <property type="protein sequence ID" value="CAB5221553.1"/>
    <property type="molecule type" value="Genomic_DNA"/>
</dbReference>
<reference evidence="1" key="1">
    <citation type="submission" date="2020-05" db="EMBL/GenBank/DDBJ databases">
        <authorList>
            <person name="Chiriac C."/>
            <person name="Salcher M."/>
            <person name="Ghai R."/>
            <person name="Kavagutti S V."/>
        </authorList>
    </citation>
    <scope>NUCLEOTIDE SEQUENCE</scope>
</reference>
<name>A0A6J7X2P3_9CAUD</name>
<protein>
    <submittedName>
        <fullName evidence="1">Uncharacterized protein</fullName>
    </submittedName>
</protein>